<dbReference type="SUPFAM" id="SSF117281">
    <property type="entry name" value="Kelch motif"/>
    <property type="match status" value="2"/>
</dbReference>
<dbReference type="InterPro" id="IPR006652">
    <property type="entry name" value="Kelch_1"/>
</dbReference>
<comment type="caution">
    <text evidence="1">The sequence shown here is derived from an EMBL/GenBank/DDBJ whole genome shotgun (WGS) entry which is preliminary data.</text>
</comment>
<keyword evidence="2" id="KW-1185">Reference proteome</keyword>
<dbReference type="Pfam" id="PF01344">
    <property type="entry name" value="Kelch_1"/>
    <property type="match status" value="3"/>
</dbReference>
<gene>
    <name evidence="1" type="ORF">SCF082_LOCUS43972</name>
</gene>
<proteinExistence type="predicted"/>
<reference evidence="1 2" key="1">
    <citation type="submission" date="2024-02" db="EMBL/GenBank/DDBJ databases">
        <authorList>
            <person name="Chen Y."/>
            <person name="Shah S."/>
            <person name="Dougan E. K."/>
            <person name="Thang M."/>
            <person name="Chan C."/>
        </authorList>
    </citation>
    <scope>NUCLEOTIDE SEQUENCE [LARGE SCALE GENOMIC DNA]</scope>
</reference>
<dbReference type="SMART" id="SM00612">
    <property type="entry name" value="Kelch"/>
    <property type="match status" value="5"/>
</dbReference>
<evidence type="ECO:0000313" key="2">
    <source>
        <dbReference type="Proteomes" id="UP001642464"/>
    </source>
</evidence>
<dbReference type="PANTHER" id="PTHR45632">
    <property type="entry name" value="LD33804P"/>
    <property type="match status" value="1"/>
</dbReference>
<name>A0ABP0R280_9DINO</name>
<sequence length="374" mass="39799">MGVLGYGSLAPHVMLGDLLKRHPHGQANAALAFNLALAVSSLTDAPLTAGRLSTCSKALRTAIGKALHELQRERLYVIGGLDNSFAPLALVERFDPLEGTWETLPPISTARHGACAAAFGGYLYVIGGEVNGVALRDVQRFAPRSGARRWETMPSTALGRIKAAATECQGLLYVLGGNDGFTALRSVERYDPFEGRWQSVASMQKPRYAASAMAREDCILVFSGELSEEGAAASLEIYDIQANTWHLLPSLRSPLCGSVPILKASGDEVYSFGGLGLSGQALTLAERASLQHLEEHAYSGSSARVPWSPLPPMLTARQQISACNFQEGVVLVGGKGITSEAQAKVECYSEGLGWRALPPLGLPRMRCAVVAGHI</sequence>
<dbReference type="Gene3D" id="2.120.10.80">
    <property type="entry name" value="Kelch-type beta propeller"/>
    <property type="match status" value="2"/>
</dbReference>
<organism evidence="1 2">
    <name type="scientific">Durusdinium trenchii</name>
    <dbReference type="NCBI Taxonomy" id="1381693"/>
    <lineage>
        <taxon>Eukaryota</taxon>
        <taxon>Sar</taxon>
        <taxon>Alveolata</taxon>
        <taxon>Dinophyceae</taxon>
        <taxon>Suessiales</taxon>
        <taxon>Symbiodiniaceae</taxon>
        <taxon>Durusdinium</taxon>
    </lineage>
</organism>
<evidence type="ECO:0000313" key="1">
    <source>
        <dbReference type="EMBL" id="CAK9093471.1"/>
    </source>
</evidence>
<dbReference type="EMBL" id="CAXAMM010040474">
    <property type="protein sequence ID" value="CAK9093471.1"/>
    <property type="molecule type" value="Genomic_DNA"/>
</dbReference>
<accession>A0ABP0R280</accession>
<protein>
    <submittedName>
        <fullName evidence="1">Actin-binding protein IPP (Intracisternal A particle-promoted polypeptide) (IPP) (Kelch-like protein 27)</fullName>
    </submittedName>
</protein>
<dbReference type="PRINTS" id="PR00501">
    <property type="entry name" value="KELCHREPEAT"/>
</dbReference>
<dbReference type="InterPro" id="IPR015915">
    <property type="entry name" value="Kelch-typ_b-propeller"/>
</dbReference>
<dbReference type="Proteomes" id="UP001642464">
    <property type="component" value="Unassembled WGS sequence"/>
</dbReference>